<feature type="chain" id="PRO_5045080335" description="TIGR03016 family PEP-CTERM system-associated outer membrane protein" evidence="1">
    <location>
        <begin position="30"/>
        <end position="531"/>
    </location>
</feature>
<dbReference type="RefSeq" id="WP_284244096.1">
    <property type="nucleotide sequence ID" value="NZ_BSST01000001.1"/>
</dbReference>
<sequence>MAIMATDTVKKTKLALYITAACLVQPAYAGEWLFSPNLIVNEVLTDNVELSISEKQSSLVSQAGVDINTQFESQYLTFALSSSSIYAAYSHDHSLDNDYHTLSSEFDLKLGRQGFSLMGSADIDNRSRNNAKNSLADIVSADTVRVERYSGGLAYKVSNSQFHINSNIKYNLAQSEDDIGNFEGYSSQLLSENGSSVSNIFWNVDSQYQERKNQGQTSKSYQGEMKLGLITQWKVNPFLRYFDEDNTGTIQRGRSTESNSYGVGVRWLVTPRLYLDVSYNTPIGTSFDLEGKKLGNYIDSRINWQPSVRTSINAGYSQRFFGDTYSLTLQHRNRRLSNEISYIEEVKSFTRGHYQAIELGAFWCPSGNSIDLNNCFISSNQDIDFDQFQLVNVSDYELTEDNVFSLYKTLSWNSELALSRTKFKLTAELSNREDLETRNEDDKTYLSFSASRAISGHSNISLSSSYTDNWLRKHTDIERRDRYRSISLSYTKSLNSRLAVDFKLAHVNRSSNTQQFNYEEGRVAFKITKDF</sequence>
<evidence type="ECO:0000313" key="2">
    <source>
        <dbReference type="EMBL" id="GLX78210.1"/>
    </source>
</evidence>
<dbReference type="EMBL" id="BSST01000001">
    <property type="protein sequence ID" value="GLX78210.1"/>
    <property type="molecule type" value="Genomic_DNA"/>
</dbReference>
<comment type="caution">
    <text evidence="2">The sequence shown here is derived from an EMBL/GenBank/DDBJ whole genome shotgun (WGS) entry which is preliminary data.</text>
</comment>
<dbReference type="Proteomes" id="UP001157186">
    <property type="component" value="Unassembled WGS sequence"/>
</dbReference>
<gene>
    <name evidence="2" type="ORF">tinsulaeT_15500</name>
</gene>
<evidence type="ECO:0008006" key="4">
    <source>
        <dbReference type="Google" id="ProtNLM"/>
    </source>
</evidence>
<protein>
    <recommendedName>
        <fullName evidence="4">TIGR03016 family PEP-CTERM system-associated outer membrane protein</fullName>
    </recommendedName>
</protein>
<organism evidence="2 3">
    <name type="scientific">Thalassotalea insulae</name>
    <dbReference type="NCBI Taxonomy" id="2056778"/>
    <lineage>
        <taxon>Bacteria</taxon>
        <taxon>Pseudomonadati</taxon>
        <taxon>Pseudomonadota</taxon>
        <taxon>Gammaproteobacteria</taxon>
        <taxon>Alteromonadales</taxon>
        <taxon>Colwelliaceae</taxon>
        <taxon>Thalassotalea</taxon>
    </lineage>
</organism>
<dbReference type="SUPFAM" id="SSF56935">
    <property type="entry name" value="Porins"/>
    <property type="match status" value="1"/>
</dbReference>
<keyword evidence="3" id="KW-1185">Reference proteome</keyword>
<proteinExistence type="predicted"/>
<name>A0ABQ6GQG1_9GAMM</name>
<dbReference type="NCBIfam" id="TIGR03016">
    <property type="entry name" value="pepcterm_hypo_1"/>
    <property type="match status" value="1"/>
</dbReference>
<evidence type="ECO:0000256" key="1">
    <source>
        <dbReference type="SAM" id="SignalP"/>
    </source>
</evidence>
<feature type="signal peptide" evidence="1">
    <location>
        <begin position="1"/>
        <end position="29"/>
    </location>
</feature>
<keyword evidence="1" id="KW-0732">Signal</keyword>
<evidence type="ECO:0000313" key="3">
    <source>
        <dbReference type="Proteomes" id="UP001157186"/>
    </source>
</evidence>
<dbReference type="InterPro" id="IPR017467">
    <property type="entry name" value="CHP03016_PEP-CTERM"/>
</dbReference>
<reference evidence="2 3" key="1">
    <citation type="submission" date="2023-03" db="EMBL/GenBank/DDBJ databases">
        <title>Draft genome sequence of Thalassotalea insulae KCTC 62186T.</title>
        <authorList>
            <person name="Sawabe T."/>
        </authorList>
    </citation>
    <scope>NUCLEOTIDE SEQUENCE [LARGE SCALE GENOMIC DNA]</scope>
    <source>
        <strain evidence="2 3">KCTC 62186</strain>
    </source>
</reference>
<accession>A0ABQ6GQG1</accession>